<dbReference type="Pfam" id="PF00072">
    <property type="entry name" value="Response_reg"/>
    <property type="match status" value="1"/>
</dbReference>
<proteinExistence type="predicted"/>
<dbReference type="AlphaFoldDB" id="A0A6H1TSP2"/>
<name>A0A6H1TSP2_9CYAN</name>
<dbReference type="EMBL" id="CP051167">
    <property type="protein sequence ID" value="QIZ69561.1"/>
    <property type="molecule type" value="Genomic_DNA"/>
</dbReference>
<keyword evidence="6" id="KW-1185">Reference proteome</keyword>
<dbReference type="GO" id="GO:0000160">
    <property type="term" value="P:phosphorelay signal transduction system"/>
    <property type="evidence" value="ECO:0007669"/>
    <property type="project" value="InterPro"/>
</dbReference>
<evidence type="ECO:0000313" key="6">
    <source>
        <dbReference type="Proteomes" id="UP000500857"/>
    </source>
</evidence>
<feature type="modified residue" description="4-aspartylphosphate" evidence="2">
    <location>
        <position position="61"/>
    </location>
</feature>
<dbReference type="Gene3D" id="3.30.450.20">
    <property type="entry name" value="PAS domain"/>
    <property type="match status" value="1"/>
</dbReference>
<feature type="domain" description="PAS" evidence="4">
    <location>
        <begin position="140"/>
        <end position="184"/>
    </location>
</feature>
<dbReference type="InterPro" id="IPR000014">
    <property type="entry name" value="PAS"/>
</dbReference>
<gene>
    <name evidence="5" type="ORF">HCG48_02315</name>
</gene>
<dbReference type="Proteomes" id="UP000500857">
    <property type="component" value="Chromosome"/>
</dbReference>
<reference evidence="5 6" key="1">
    <citation type="submission" date="2020-04" db="EMBL/GenBank/DDBJ databases">
        <authorList>
            <person name="Basu S."/>
            <person name="Maruthanayagam V."/>
            <person name="Chakraborty S."/>
            <person name="Pramanik A."/>
            <person name="Mukherjee J."/>
            <person name="Brink B."/>
        </authorList>
    </citation>
    <scope>NUCLEOTIDE SEQUENCE [LARGE SCALE GENOMIC DNA]</scope>
    <source>
        <strain evidence="5 6">AP17</strain>
    </source>
</reference>
<dbReference type="CDD" id="cd00130">
    <property type="entry name" value="PAS"/>
    <property type="match status" value="1"/>
</dbReference>
<organism evidence="5 6">
    <name type="scientific">Oxynema aestuarii AP17</name>
    <dbReference type="NCBI Taxonomy" id="2064643"/>
    <lineage>
        <taxon>Bacteria</taxon>
        <taxon>Bacillati</taxon>
        <taxon>Cyanobacteriota</taxon>
        <taxon>Cyanophyceae</taxon>
        <taxon>Oscillatoriophycideae</taxon>
        <taxon>Oscillatoriales</taxon>
        <taxon>Oscillatoriaceae</taxon>
        <taxon>Oxynema</taxon>
        <taxon>Oxynema aestuarii</taxon>
    </lineage>
</organism>
<sequence>MEISYPDNQTPTLLIVDDRIDNIQVLAIALEMHGYSITYALSGRATFERLEAIKPDLILLDLFMPDMDGLEICEKIKADPNYQDIPILFLSASEDEDHLLTAFKKGAADYLRKPFRTVELLARVKTHIQLQQQAIALKQTRNKLETLTSQIDDGVLVVDPGGMIQFANPISARMLNKSLSELVGHPCDDSLLENDGAAIEVIGENGESEKAAIHLKKGQWEDRSASMIWLRSLGRSHPLPDRD</sequence>
<evidence type="ECO:0000256" key="2">
    <source>
        <dbReference type="PROSITE-ProRule" id="PRU00169"/>
    </source>
</evidence>
<dbReference type="SMART" id="SM00448">
    <property type="entry name" value="REC"/>
    <property type="match status" value="1"/>
</dbReference>
<dbReference type="PANTHER" id="PTHR44591:SF3">
    <property type="entry name" value="RESPONSE REGULATORY DOMAIN-CONTAINING PROTEIN"/>
    <property type="match status" value="1"/>
</dbReference>
<feature type="domain" description="Response regulatory" evidence="3">
    <location>
        <begin position="12"/>
        <end position="128"/>
    </location>
</feature>
<dbReference type="PROSITE" id="PS50112">
    <property type="entry name" value="PAS"/>
    <property type="match status" value="1"/>
</dbReference>
<dbReference type="SMART" id="SM00091">
    <property type="entry name" value="PAS"/>
    <property type="match status" value="1"/>
</dbReference>
<dbReference type="Gene3D" id="3.40.50.2300">
    <property type="match status" value="1"/>
</dbReference>
<dbReference type="SUPFAM" id="SSF55785">
    <property type="entry name" value="PYP-like sensor domain (PAS domain)"/>
    <property type="match status" value="1"/>
</dbReference>
<evidence type="ECO:0000259" key="4">
    <source>
        <dbReference type="PROSITE" id="PS50112"/>
    </source>
</evidence>
<protein>
    <submittedName>
        <fullName evidence="5">Response regulator</fullName>
    </submittedName>
</protein>
<dbReference type="RefSeq" id="WP_168567718.1">
    <property type="nucleotide sequence ID" value="NZ_CP051167.1"/>
</dbReference>
<dbReference type="PROSITE" id="PS50110">
    <property type="entry name" value="RESPONSE_REGULATORY"/>
    <property type="match status" value="1"/>
</dbReference>
<evidence type="ECO:0000256" key="1">
    <source>
        <dbReference type="ARBA" id="ARBA00022553"/>
    </source>
</evidence>
<dbReference type="PANTHER" id="PTHR44591">
    <property type="entry name" value="STRESS RESPONSE REGULATOR PROTEIN 1"/>
    <property type="match status" value="1"/>
</dbReference>
<dbReference type="Pfam" id="PF08448">
    <property type="entry name" value="PAS_4"/>
    <property type="match status" value="1"/>
</dbReference>
<dbReference type="SUPFAM" id="SSF52172">
    <property type="entry name" value="CheY-like"/>
    <property type="match status" value="1"/>
</dbReference>
<accession>A0A6H1TSP2</accession>
<dbReference type="InterPro" id="IPR001789">
    <property type="entry name" value="Sig_transdc_resp-reg_receiver"/>
</dbReference>
<dbReference type="InterPro" id="IPR013656">
    <property type="entry name" value="PAS_4"/>
</dbReference>
<dbReference type="KEGG" id="oxy:HCG48_02315"/>
<keyword evidence="1 2" id="KW-0597">Phosphoprotein</keyword>
<dbReference type="InterPro" id="IPR050595">
    <property type="entry name" value="Bact_response_regulator"/>
</dbReference>
<dbReference type="InterPro" id="IPR035965">
    <property type="entry name" value="PAS-like_dom_sf"/>
</dbReference>
<evidence type="ECO:0000313" key="5">
    <source>
        <dbReference type="EMBL" id="QIZ69561.1"/>
    </source>
</evidence>
<evidence type="ECO:0000259" key="3">
    <source>
        <dbReference type="PROSITE" id="PS50110"/>
    </source>
</evidence>
<dbReference type="InterPro" id="IPR011006">
    <property type="entry name" value="CheY-like_superfamily"/>
</dbReference>